<dbReference type="AlphaFoldDB" id="A0C6G9"/>
<reference evidence="2 3" key="1">
    <citation type="journal article" date="2006" name="Nature">
        <title>Global trends of whole-genome duplications revealed by the ciliate Paramecium tetraurelia.</title>
        <authorList>
            <consortium name="Genoscope"/>
            <person name="Aury J.-M."/>
            <person name="Jaillon O."/>
            <person name="Duret L."/>
            <person name="Noel B."/>
            <person name="Jubin C."/>
            <person name="Porcel B.M."/>
            <person name="Segurens B."/>
            <person name="Daubin V."/>
            <person name="Anthouard V."/>
            <person name="Aiach N."/>
            <person name="Arnaiz O."/>
            <person name="Billaut A."/>
            <person name="Beisson J."/>
            <person name="Blanc I."/>
            <person name="Bouhouche K."/>
            <person name="Camara F."/>
            <person name="Duharcourt S."/>
            <person name="Guigo R."/>
            <person name="Gogendeau D."/>
            <person name="Katinka M."/>
            <person name="Keller A.-M."/>
            <person name="Kissmehl R."/>
            <person name="Klotz C."/>
            <person name="Koll F."/>
            <person name="Le Moue A."/>
            <person name="Lepere C."/>
            <person name="Malinsky S."/>
            <person name="Nowacki M."/>
            <person name="Nowak J.K."/>
            <person name="Plattner H."/>
            <person name="Poulain J."/>
            <person name="Ruiz F."/>
            <person name="Serrano V."/>
            <person name="Zagulski M."/>
            <person name="Dessen P."/>
            <person name="Betermier M."/>
            <person name="Weissenbach J."/>
            <person name="Scarpelli C."/>
            <person name="Schachter V."/>
            <person name="Sperling L."/>
            <person name="Meyer E."/>
            <person name="Cohen J."/>
            <person name="Wincker P."/>
        </authorList>
    </citation>
    <scope>NUCLEOTIDE SEQUENCE [LARGE SCALE GENOMIC DNA]</scope>
    <source>
        <strain evidence="2 3">Stock d4-2</strain>
    </source>
</reference>
<gene>
    <name evidence="2" type="ORF">GSPATT00035515001</name>
</gene>
<dbReference type="EMBL" id="CT868044">
    <property type="protein sequence ID" value="CAK66386.1"/>
    <property type="molecule type" value="Genomic_DNA"/>
</dbReference>
<dbReference type="KEGG" id="ptm:GSPATT00035515001"/>
<organism evidence="2 3">
    <name type="scientific">Paramecium tetraurelia</name>
    <dbReference type="NCBI Taxonomy" id="5888"/>
    <lineage>
        <taxon>Eukaryota</taxon>
        <taxon>Sar</taxon>
        <taxon>Alveolata</taxon>
        <taxon>Ciliophora</taxon>
        <taxon>Intramacronucleata</taxon>
        <taxon>Oligohymenophorea</taxon>
        <taxon>Peniculida</taxon>
        <taxon>Parameciidae</taxon>
        <taxon>Paramecium</taxon>
    </lineage>
</organism>
<accession>A0C6G9</accession>
<evidence type="ECO:0000256" key="1">
    <source>
        <dbReference type="SAM" id="MobiDB-lite"/>
    </source>
</evidence>
<dbReference type="HOGENOM" id="CLU_757515_0_0_1"/>
<dbReference type="RefSeq" id="XP_001433783.1">
    <property type="nucleotide sequence ID" value="XM_001433746.1"/>
</dbReference>
<dbReference type="OrthoDB" id="307375at2759"/>
<proteinExistence type="predicted"/>
<evidence type="ECO:0000313" key="3">
    <source>
        <dbReference type="Proteomes" id="UP000000600"/>
    </source>
</evidence>
<dbReference type="Proteomes" id="UP000000600">
    <property type="component" value="Unassembled WGS sequence"/>
</dbReference>
<sequence>MFSNLNSGNMLGKSNQQNSLQFGPPPSLQTNHSNIFGTMQSQPISQMPLLFGQQQQIAPQNQSTFGIKQLQQQGQSNIAPILFGLSQNVTPNYYNQQQQNTFGQNPIQIGNSFQLVQEPLINPYQQQQNSMLFQLNDVNVFRDKFSMLIQKLTDIEKQKGSFKQIYQQQQWQQMLQPLGQTIFSIDTTNVLETSDQLLAGQKELSRKLDNYIATLGLVQKISEDGLDILKKEEAQLANYQKVQQSMKDFQEQLQGLNTGKHHFTTPQQYQEQIIREQAEHLDLLQNAVDKAIQSYEKEPNMNQDELLQCKYLHLQALTRYLYMLSVKIRNINERCIQTTAFEAKVLSQFQSEKKFDEFSTIETQKEILDRILREEI</sequence>
<evidence type="ECO:0000313" key="2">
    <source>
        <dbReference type="EMBL" id="CAK66386.1"/>
    </source>
</evidence>
<keyword evidence="3" id="KW-1185">Reference proteome</keyword>
<dbReference type="InParanoid" id="A0C6G9"/>
<name>A0C6G9_PARTE</name>
<dbReference type="GeneID" id="5019568"/>
<feature type="region of interest" description="Disordered" evidence="1">
    <location>
        <begin position="1"/>
        <end position="33"/>
    </location>
</feature>
<evidence type="ECO:0008006" key="4">
    <source>
        <dbReference type="Google" id="ProtNLM"/>
    </source>
</evidence>
<protein>
    <recommendedName>
        <fullName evidence="4">Nucleoporin Nup54 alpha-helical domain-containing protein</fullName>
    </recommendedName>
</protein>
<dbReference type="OMA" id="NVFRDKF"/>
<feature type="compositionally biased region" description="Polar residues" evidence="1">
    <location>
        <begin position="1"/>
        <end position="21"/>
    </location>
</feature>